<evidence type="ECO:0000313" key="2">
    <source>
        <dbReference type="Proteomes" id="UP000248326"/>
    </source>
</evidence>
<sequence>MMTFQVTHHAITRYVERFAGNLSFHAARTRLERLARRARFRHTLPGGARLYTLGEVRFVVAEGVVLTVYRLQYAPLEGTLDLWLEEVA</sequence>
<protein>
    <submittedName>
        <fullName evidence="1">Uncharacterized protein</fullName>
    </submittedName>
</protein>
<accession>A0A318S6I7</accession>
<dbReference type="RefSeq" id="WP_110887803.1">
    <property type="nucleotide sequence ID" value="NZ_QJSX01000013.1"/>
</dbReference>
<dbReference type="Proteomes" id="UP000248326">
    <property type="component" value="Unassembled WGS sequence"/>
</dbReference>
<dbReference type="OrthoDB" id="71976at2"/>
<organism evidence="1 2">
    <name type="scientific">Deinococcus yavapaiensis KR-236</name>
    <dbReference type="NCBI Taxonomy" id="694435"/>
    <lineage>
        <taxon>Bacteria</taxon>
        <taxon>Thermotogati</taxon>
        <taxon>Deinococcota</taxon>
        <taxon>Deinococci</taxon>
        <taxon>Deinococcales</taxon>
        <taxon>Deinococcaceae</taxon>
        <taxon>Deinococcus</taxon>
    </lineage>
</organism>
<keyword evidence="2" id="KW-1185">Reference proteome</keyword>
<reference evidence="1 2" key="1">
    <citation type="submission" date="2018-06" db="EMBL/GenBank/DDBJ databases">
        <title>Genomic Encyclopedia of Type Strains, Phase IV (KMG-IV): sequencing the most valuable type-strain genomes for metagenomic binning, comparative biology and taxonomic classification.</title>
        <authorList>
            <person name="Goeker M."/>
        </authorList>
    </citation>
    <scope>NUCLEOTIDE SEQUENCE [LARGE SCALE GENOMIC DNA]</scope>
    <source>
        <strain evidence="1 2">DSM 18048</strain>
    </source>
</reference>
<dbReference type="AlphaFoldDB" id="A0A318S6I7"/>
<comment type="caution">
    <text evidence="1">The sequence shown here is derived from an EMBL/GenBank/DDBJ whole genome shotgun (WGS) entry which is preliminary data.</text>
</comment>
<gene>
    <name evidence="1" type="ORF">DES52_11380</name>
</gene>
<name>A0A318S6I7_9DEIO</name>
<dbReference type="EMBL" id="QJSX01000013">
    <property type="protein sequence ID" value="PYE52034.1"/>
    <property type="molecule type" value="Genomic_DNA"/>
</dbReference>
<evidence type="ECO:0000313" key="1">
    <source>
        <dbReference type="EMBL" id="PYE52034.1"/>
    </source>
</evidence>
<proteinExistence type="predicted"/>